<keyword evidence="4" id="KW-1185">Reference proteome</keyword>
<keyword evidence="2" id="KW-1133">Transmembrane helix</keyword>
<dbReference type="Proteomes" id="UP000220527">
    <property type="component" value="Unassembled WGS sequence"/>
</dbReference>
<evidence type="ECO:0000313" key="4">
    <source>
        <dbReference type="Proteomes" id="UP000220527"/>
    </source>
</evidence>
<name>A0A2A6REL8_9CHLR</name>
<evidence type="ECO:0000256" key="2">
    <source>
        <dbReference type="SAM" id="Phobius"/>
    </source>
</evidence>
<evidence type="ECO:0000313" key="3">
    <source>
        <dbReference type="EMBL" id="PDW01448.1"/>
    </source>
</evidence>
<organism evidence="3 4">
    <name type="scientific">Candidatus Viridilinea mediisalina</name>
    <dbReference type="NCBI Taxonomy" id="2024553"/>
    <lineage>
        <taxon>Bacteria</taxon>
        <taxon>Bacillati</taxon>
        <taxon>Chloroflexota</taxon>
        <taxon>Chloroflexia</taxon>
        <taxon>Chloroflexales</taxon>
        <taxon>Chloroflexineae</taxon>
        <taxon>Oscillochloridaceae</taxon>
        <taxon>Candidatus Viridilinea</taxon>
    </lineage>
</organism>
<reference evidence="4" key="1">
    <citation type="submission" date="2017-08" db="EMBL/GenBank/DDBJ databases">
        <authorList>
            <person name="Grouzdev D.S."/>
            <person name="Gaisin V.A."/>
            <person name="Rysina M.S."/>
            <person name="Gorlenko V.M."/>
        </authorList>
    </citation>
    <scope>NUCLEOTIDE SEQUENCE [LARGE SCALE GENOMIC DNA]</scope>
    <source>
        <strain evidence="4">Kir15-3F</strain>
    </source>
</reference>
<dbReference type="OrthoDB" id="161145at2"/>
<proteinExistence type="predicted"/>
<evidence type="ECO:0008006" key="5">
    <source>
        <dbReference type="Google" id="ProtNLM"/>
    </source>
</evidence>
<comment type="caution">
    <text evidence="3">The sequence shown here is derived from an EMBL/GenBank/DDBJ whole genome shotgun (WGS) entry which is preliminary data.</text>
</comment>
<keyword evidence="2" id="KW-0472">Membrane</keyword>
<protein>
    <recommendedName>
        <fullName evidence="5">SH3b domain-containing protein</fullName>
    </recommendedName>
</protein>
<feature type="compositionally biased region" description="Pro residues" evidence="1">
    <location>
        <begin position="89"/>
        <end position="105"/>
    </location>
</feature>
<keyword evidence="2" id="KW-0812">Transmembrane</keyword>
<feature type="transmembrane region" description="Helical" evidence="2">
    <location>
        <begin position="44"/>
        <end position="68"/>
    </location>
</feature>
<dbReference type="EMBL" id="NQWI01000139">
    <property type="protein sequence ID" value="PDW01448.1"/>
    <property type="molecule type" value="Genomic_DNA"/>
</dbReference>
<feature type="region of interest" description="Disordered" evidence="1">
    <location>
        <begin position="84"/>
        <end position="110"/>
    </location>
</feature>
<sequence length="188" mass="20528">MFERGAYDAEHDELNLFYYQHYYFYRRGYDQARRQVRGHPDPRMLAGVGVVVLVALLSVGGWMLFGWLGASQAAQSPIEPIVATTQPAPATPRPTPSPSPTPEPSAEPSLQPGVQALVVNLNGAPLRVRRDPGITPELGRLNEGSEVTLREGPVEADGYLWWRIETPGISGWVAAGSLEGTPFLEPLP</sequence>
<dbReference type="AlphaFoldDB" id="A0A2A6REL8"/>
<gene>
    <name evidence="3" type="ORF">CJ255_19105</name>
</gene>
<evidence type="ECO:0000256" key="1">
    <source>
        <dbReference type="SAM" id="MobiDB-lite"/>
    </source>
</evidence>
<accession>A0A2A6REL8</accession>